<comment type="caution">
    <text evidence="9">The sequence shown here is derived from an EMBL/GenBank/DDBJ whole genome shotgun (WGS) entry which is preliminary data.</text>
</comment>
<dbReference type="GO" id="GO:0050265">
    <property type="term" value="F:RNA uridylyltransferase activity"/>
    <property type="evidence" value="ECO:0007669"/>
    <property type="project" value="TreeGrafter"/>
</dbReference>
<evidence type="ECO:0000256" key="3">
    <source>
        <dbReference type="ARBA" id="ARBA00022679"/>
    </source>
</evidence>
<evidence type="ECO:0000256" key="1">
    <source>
        <dbReference type="ARBA" id="ARBA00001936"/>
    </source>
</evidence>
<dbReference type="InterPro" id="IPR002058">
    <property type="entry name" value="PAP_assoc"/>
</dbReference>
<dbReference type="Gene3D" id="1.10.1410.10">
    <property type="match status" value="1"/>
</dbReference>
<sequence length="784" mass="90194">MDNLPSICNGFSHDDITLTVLENGSYMNLTFKDYNLSANDVKAKVFEFSQFLNSVGRLSLLKCDKTECDEFVFLLLMIKKSIKHALSELGQSHIKKKYNYVCCECKECIDIDPKQNFWSCLQNHDHFEELYCKFLNGTLDTIPENIANIPLDEHTVYVDANPVTGASNESNEINNDLSNENTDSGIDNENCEIDHNEMPNSTVKYNSSNEENVNSFRFNFILECDDIIKNKIYPESLMKEVRKVDKIREFTIQRAGPARAVCLLCPCDLISKSKVSKMPLMDHSMGQRHLRMASNPANISALRIYHDTWLNLELNYQAHQVYFRPDISSTFNCVLCNSFINRKKVLAHIQTDPHRKLVLETFERRSNAFYLTEMQVQVYGVNLDRIEAKDNKIKKEEAVKTISHEKTDSDSSPSSDSKEFQHNIIKSVENSTSAHVLDLLPNRFKDHLKVLKDKEVKLPEPVKKMFKSLKVIEDDGQKMTLEANDTLKYNQLTKDCCTKLEVTLNVAFQGCKAHPFGSRISGLGNKYSDLDVFIDTGKMYTGYKNQDPLSQVQLVRKAAGILSKHKEEFQDVFQIPTARTPIAWFKFCLDLQPIAQPFILLLKKWSEHNNLTEHITTYALAIMAIFYLQINNYLLSVKKLRELNPKEPMVINGWETINYTMPLDEMKSYIKPYPHNVSKLLKNFFGYYAKFPYPKDVICPLLGCTIPKKNFYEGSIGEKLPEEMKSYVIQLQSEEPEQFRAMTPFCIQDPFDLSHNLTKACQLGTANKFKILCDLTFKHLDSIN</sequence>
<evidence type="ECO:0000256" key="5">
    <source>
        <dbReference type="ARBA" id="ARBA00022842"/>
    </source>
</evidence>
<dbReference type="PANTHER" id="PTHR12271:SF66">
    <property type="entry name" value="TERMINAL URIDYLYLTRANSFERASE TAILOR"/>
    <property type="match status" value="1"/>
</dbReference>
<gene>
    <name evidence="9" type="ORF">NQ314_020429</name>
</gene>
<accession>A0AAV8WLQ1</accession>
<reference evidence="9" key="1">
    <citation type="journal article" date="2023" name="Insect Mol. Biol.">
        <title>Genome sequencing provides insights into the evolution of gene families encoding plant cell wall-degrading enzymes in longhorned beetles.</title>
        <authorList>
            <person name="Shin N.R."/>
            <person name="Okamura Y."/>
            <person name="Kirsch R."/>
            <person name="Pauchet Y."/>
        </authorList>
    </citation>
    <scope>NUCLEOTIDE SEQUENCE</scope>
    <source>
        <strain evidence="9">RBIC_L_NR</strain>
    </source>
</reference>
<keyword evidence="4" id="KW-0479">Metal-binding</keyword>
<name>A0AAV8WLQ1_9CUCU</name>
<dbReference type="SUPFAM" id="SSF81631">
    <property type="entry name" value="PAP/OAS1 substrate-binding domain"/>
    <property type="match status" value="1"/>
</dbReference>
<organism evidence="9 10">
    <name type="scientific">Rhamnusium bicolor</name>
    <dbReference type="NCBI Taxonomy" id="1586634"/>
    <lineage>
        <taxon>Eukaryota</taxon>
        <taxon>Metazoa</taxon>
        <taxon>Ecdysozoa</taxon>
        <taxon>Arthropoda</taxon>
        <taxon>Hexapoda</taxon>
        <taxon>Insecta</taxon>
        <taxon>Pterygota</taxon>
        <taxon>Neoptera</taxon>
        <taxon>Endopterygota</taxon>
        <taxon>Coleoptera</taxon>
        <taxon>Polyphaga</taxon>
        <taxon>Cucujiformia</taxon>
        <taxon>Chrysomeloidea</taxon>
        <taxon>Cerambycidae</taxon>
        <taxon>Lepturinae</taxon>
        <taxon>Rhagiini</taxon>
        <taxon>Rhamnusium</taxon>
    </lineage>
</organism>
<dbReference type="PANTHER" id="PTHR12271">
    <property type="entry name" value="POLY A POLYMERASE CID PAP -RELATED"/>
    <property type="match status" value="1"/>
</dbReference>
<dbReference type="InterPro" id="IPR043519">
    <property type="entry name" value="NT_sf"/>
</dbReference>
<evidence type="ECO:0000313" key="10">
    <source>
        <dbReference type="Proteomes" id="UP001162156"/>
    </source>
</evidence>
<feature type="compositionally biased region" description="Basic and acidic residues" evidence="6">
    <location>
        <begin position="399"/>
        <end position="409"/>
    </location>
</feature>
<dbReference type="Gene3D" id="3.30.460.10">
    <property type="entry name" value="Beta Polymerase, domain 2"/>
    <property type="match status" value="1"/>
</dbReference>
<feature type="region of interest" description="Disordered" evidence="6">
    <location>
        <begin position="399"/>
        <end position="420"/>
    </location>
</feature>
<comment type="cofactor">
    <cofactor evidence="1">
        <name>Mn(2+)</name>
        <dbReference type="ChEBI" id="CHEBI:29035"/>
    </cofactor>
</comment>
<comment type="cofactor">
    <cofactor evidence="2">
        <name>Mg(2+)</name>
        <dbReference type="ChEBI" id="CHEBI:18420"/>
    </cofactor>
</comment>
<evidence type="ECO:0000256" key="6">
    <source>
        <dbReference type="SAM" id="MobiDB-lite"/>
    </source>
</evidence>
<keyword evidence="10" id="KW-1185">Reference proteome</keyword>
<dbReference type="SUPFAM" id="SSF81301">
    <property type="entry name" value="Nucleotidyltransferase"/>
    <property type="match status" value="1"/>
</dbReference>
<evidence type="ECO:0000259" key="8">
    <source>
        <dbReference type="Pfam" id="PF22600"/>
    </source>
</evidence>
<feature type="domain" description="PAP-associated" evidence="7">
    <location>
        <begin position="676"/>
        <end position="755"/>
    </location>
</feature>
<evidence type="ECO:0000313" key="9">
    <source>
        <dbReference type="EMBL" id="KAJ8927156.1"/>
    </source>
</evidence>
<dbReference type="Proteomes" id="UP001162156">
    <property type="component" value="Unassembled WGS sequence"/>
</dbReference>
<keyword evidence="3" id="KW-0808">Transferase</keyword>
<protein>
    <submittedName>
        <fullName evidence="9">Uncharacterized protein</fullName>
    </submittedName>
</protein>
<dbReference type="InterPro" id="IPR054708">
    <property type="entry name" value="MTPAP-like_central"/>
</dbReference>
<dbReference type="AlphaFoldDB" id="A0AAV8WLQ1"/>
<dbReference type="GO" id="GO:1990817">
    <property type="term" value="F:poly(A) RNA polymerase activity"/>
    <property type="evidence" value="ECO:0007669"/>
    <property type="project" value="UniProtKB-ARBA"/>
</dbReference>
<dbReference type="EMBL" id="JANEYF010005719">
    <property type="protein sequence ID" value="KAJ8927156.1"/>
    <property type="molecule type" value="Genomic_DNA"/>
</dbReference>
<dbReference type="GO" id="GO:0031123">
    <property type="term" value="P:RNA 3'-end processing"/>
    <property type="evidence" value="ECO:0007669"/>
    <property type="project" value="TreeGrafter"/>
</dbReference>
<keyword evidence="5" id="KW-0460">Magnesium</keyword>
<dbReference type="GO" id="GO:0046872">
    <property type="term" value="F:metal ion binding"/>
    <property type="evidence" value="ECO:0007669"/>
    <property type="project" value="UniProtKB-KW"/>
</dbReference>
<proteinExistence type="predicted"/>
<evidence type="ECO:0000259" key="7">
    <source>
        <dbReference type="Pfam" id="PF03828"/>
    </source>
</evidence>
<dbReference type="Pfam" id="PF22600">
    <property type="entry name" value="MTPAP-like_central"/>
    <property type="match status" value="1"/>
</dbReference>
<feature type="domain" description="Poly(A) RNA polymerase mitochondrial-like central palm" evidence="8">
    <location>
        <begin position="489"/>
        <end position="585"/>
    </location>
</feature>
<evidence type="ECO:0000256" key="4">
    <source>
        <dbReference type="ARBA" id="ARBA00022723"/>
    </source>
</evidence>
<dbReference type="Pfam" id="PF03828">
    <property type="entry name" value="PAP_assoc"/>
    <property type="match status" value="1"/>
</dbReference>
<evidence type="ECO:0000256" key="2">
    <source>
        <dbReference type="ARBA" id="ARBA00001946"/>
    </source>
</evidence>